<dbReference type="EMBL" id="PKKJ01000005">
    <property type="protein sequence ID" value="PKY66249.1"/>
    <property type="molecule type" value="Genomic_DNA"/>
</dbReference>
<dbReference type="Pfam" id="PF11382">
    <property type="entry name" value="MctB"/>
    <property type="match status" value="1"/>
</dbReference>
<dbReference type="Proteomes" id="UP000234545">
    <property type="component" value="Unassembled WGS sequence"/>
</dbReference>
<gene>
    <name evidence="1" type="ORF">CYJ25_05725</name>
</gene>
<dbReference type="RefSeq" id="WP_101628227.1">
    <property type="nucleotide sequence ID" value="NZ_PKKJ01000005.1"/>
</dbReference>
<dbReference type="OrthoDB" id="4350157at2"/>
<evidence type="ECO:0000313" key="1">
    <source>
        <dbReference type="EMBL" id="PKY66249.1"/>
    </source>
</evidence>
<sequence length="308" mass="30835">MMNFRYHLVSLIAVFVALSIGVILGSGPLQSRISGALADKNATSSVADAQALAQAQALASAEAAGLDAIASNKLDGTLSGMKVTTIGLPGATAEDITTVSDRLSAAGAEVIGHVSLTDNFDNAGMSQYRETLSSPLSSHMSNLPSSASGEAIISFGIVSVLTTTGSETDLVKEILTDDSTPIMSIATDPAGATEAIVVVGPRASATALAQNSADASQSGVVERAPQAWMGLAQAVTSVPKSAVIVADASTDSSMGQVLRTQGAQVTSIDSPGTTLSAISAVISLKDASATARAYGVQNGATAVMPELP</sequence>
<name>A0A2I1I574_9ACTO</name>
<evidence type="ECO:0000313" key="2">
    <source>
        <dbReference type="Proteomes" id="UP000234545"/>
    </source>
</evidence>
<dbReference type="GO" id="GO:0055070">
    <property type="term" value="P:copper ion homeostasis"/>
    <property type="evidence" value="ECO:0007669"/>
    <property type="project" value="InterPro"/>
</dbReference>
<proteinExistence type="predicted"/>
<evidence type="ECO:0008006" key="3">
    <source>
        <dbReference type="Google" id="ProtNLM"/>
    </source>
</evidence>
<reference evidence="1 2" key="1">
    <citation type="submission" date="2017-12" db="EMBL/GenBank/DDBJ databases">
        <title>Phylogenetic diversity of female urinary microbiome.</title>
        <authorList>
            <person name="Thomas-White K."/>
            <person name="Wolfe A.J."/>
        </authorList>
    </citation>
    <scope>NUCLEOTIDE SEQUENCE [LARGE SCALE GENOMIC DNA]</scope>
    <source>
        <strain evidence="1 2">UMB0250</strain>
    </source>
</reference>
<protein>
    <recommendedName>
        <fullName evidence="3">Copper transporter</fullName>
    </recommendedName>
</protein>
<dbReference type="InterPro" id="IPR021522">
    <property type="entry name" value="MctB"/>
</dbReference>
<organism evidence="1 2">
    <name type="scientific">Schaalia turicensis</name>
    <dbReference type="NCBI Taxonomy" id="131111"/>
    <lineage>
        <taxon>Bacteria</taxon>
        <taxon>Bacillati</taxon>
        <taxon>Actinomycetota</taxon>
        <taxon>Actinomycetes</taxon>
        <taxon>Actinomycetales</taxon>
        <taxon>Actinomycetaceae</taxon>
        <taxon>Schaalia</taxon>
    </lineage>
</organism>
<dbReference type="AlphaFoldDB" id="A0A2I1I574"/>
<comment type="caution">
    <text evidence="1">The sequence shown here is derived from an EMBL/GenBank/DDBJ whole genome shotgun (WGS) entry which is preliminary data.</text>
</comment>
<dbReference type="GO" id="GO:0016020">
    <property type="term" value="C:membrane"/>
    <property type="evidence" value="ECO:0007669"/>
    <property type="project" value="InterPro"/>
</dbReference>
<accession>A0A2I1I574</accession>